<reference evidence="4" key="1">
    <citation type="submission" date="2015-11" db="EMBL/GenBank/DDBJ databases">
        <title>De novo transcriptome assembly of four potential Pierce s Disease insect vectors from Arizona vineyards.</title>
        <authorList>
            <person name="Tassone E.E."/>
        </authorList>
    </citation>
    <scope>NUCLEOTIDE SEQUENCE</scope>
</reference>
<evidence type="ECO:0000313" key="4">
    <source>
        <dbReference type="EMBL" id="JAS67073.1"/>
    </source>
</evidence>
<dbReference type="Gene3D" id="3.50.30.30">
    <property type="match status" value="1"/>
</dbReference>
<feature type="non-terminal residue" evidence="4">
    <location>
        <position position="1"/>
    </location>
</feature>
<accession>A0A1B6GXC7</accession>
<dbReference type="InterPro" id="IPR046450">
    <property type="entry name" value="PA_dom_sf"/>
</dbReference>
<dbReference type="InterPro" id="IPR003137">
    <property type="entry name" value="PA_domain"/>
</dbReference>
<organism evidence="4">
    <name type="scientific">Cuerna arida</name>
    <dbReference type="NCBI Taxonomy" id="1464854"/>
    <lineage>
        <taxon>Eukaryota</taxon>
        <taxon>Metazoa</taxon>
        <taxon>Ecdysozoa</taxon>
        <taxon>Arthropoda</taxon>
        <taxon>Hexapoda</taxon>
        <taxon>Insecta</taxon>
        <taxon>Pterygota</taxon>
        <taxon>Neoptera</taxon>
        <taxon>Paraneoptera</taxon>
        <taxon>Hemiptera</taxon>
        <taxon>Auchenorrhyncha</taxon>
        <taxon>Membracoidea</taxon>
        <taxon>Cicadellidae</taxon>
        <taxon>Cicadellinae</taxon>
        <taxon>Proconiini</taxon>
        <taxon>Cuerna</taxon>
    </lineage>
</organism>
<protein>
    <recommendedName>
        <fullName evidence="3">PA domain-containing protein</fullName>
    </recommendedName>
</protein>
<dbReference type="PANTHER" id="PTHR22702:SF1">
    <property type="entry name" value="PROTEASE-ASSOCIATED DOMAIN-CONTAINING PROTEIN 1"/>
    <property type="match status" value="1"/>
</dbReference>
<keyword evidence="1" id="KW-0732">Signal</keyword>
<proteinExistence type="predicted"/>
<evidence type="ECO:0000259" key="3">
    <source>
        <dbReference type="Pfam" id="PF02225"/>
    </source>
</evidence>
<name>A0A1B6GXC7_9HEMI</name>
<feature type="domain" description="PA" evidence="3">
    <location>
        <begin position="101"/>
        <end position="191"/>
    </location>
</feature>
<dbReference type="PANTHER" id="PTHR22702">
    <property type="entry name" value="PROTEASE-ASSOCIATED DOMAIN-CONTAINING PROTEIN"/>
    <property type="match status" value="1"/>
</dbReference>
<dbReference type="EMBL" id="GECZ01002696">
    <property type="protein sequence ID" value="JAS67073.1"/>
    <property type="molecule type" value="Transcribed_RNA"/>
</dbReference>
<dbReference type="Pfam" id="PF02225">
    <property type="entry name" value="PA"/>
    <property type="match status" value="1"/>
</dbReference>
<evidence type="ECO:0000256" key="2">
    <source>
        <dbReference type="ARBA" id="ARBA00023180"/>
    </source>
</evidence>
<dbReference type="AlphaFoldDB" id="A0A1B6GXC7"/>
<gene>
    <name evidence="4" type="ORF">g.47969</name>
</gene>
<evidence type="ECO:0000256" key="1">
    <source>
        <dbReference type="ARBA" id="ARBA00022729"/>
    </source>
</evidence>
<keyword evidence="2" id="KW-0325">Glycoprotein</keyword>
<feature type="non-terminal residue" evidence="4">
    <location>
        <position position="240"/>
    </location>
</feature>
<dbReference type="SUPFAM" id="SSF52025">
    <property type="entry name" value="PA domain"/>
    <property type="match status" value="1"/>
</dbReference>
<sequence>KSLDITKIEHILILKEMGITFSMSHNGTLEFLLVPVAAKSEQLSKEGESFLLSLLNYTRRSVKTHSVSFSRLPTNGSYDKVFLTAGGSDFVADNVSSVRALVAFTEPEESCSPCENSAELKGKIAIVKRGQCTFVEKAQFVQDTGAVGAIIVDNDKSSSMANNMVFSMTSDGNNSILIPTVFLSGSDAEILFGAIKDNPMLYVDILLLNSKNESCSNGAQSSVLVDPVSINLNLSTFSEV</sequence>